<keyword evidence="1" id="KW-0472">Membrane</keyword>
<feature type="transmembrane region" description="Helical" evidence="1">
    <location>
        <begin position="123"/>
        <end position="144"/>
    </location>
</feature>
<dbReference type="AlphaFoldDB" id="A0A9W8Y2K5"/>
<organism evidence="2 3">
    <name type="scientific">Neocucurbitaria cava</name>
    <dbReference type="NCBI Taxonomy" id="798079"/>
    <lineage>
        <taxon>Eukaryota</taxon>
        <taxon>Fungi</taxon>
        <taxon>Dikarya</taxon>
        <taxon>Ascomycota</taxon>
        <taxon>Pezizomycotina</taxon>
        <taxon>Dothideomycetes</taxon>
        <taxon>Pleosporomycetidae</taxon>
        <taxon>Pleosporales</taxon>
        <taxon>Pleosporineae</taxon>
        <taxon>Cucurbitariaceae</taxon>
        <taxon>Neocucurbitaria</taxon>
    </lineage>
</organism>
<dbReference type="EMBL" id="JAPEUY010000015">
    <property type="protein sequence ID" value="KAJ4365560.1"/>
    <property type="molecule type" value="Genomic_DNA"/>
</dbReference>
<keyword evidence="1" id="KW-1133">Transmembrane helix</keyword>
<dbReference type="PANTHER" id="PTHR37490:SF1">
    <property type="entry name" value="GLYCOSYLTRANSFERASE 2-LIKE DOMAIN-CONTAINING PROTEIN"/>
    <property type="match status" value="1"/>
</dbReference>
<reference evidence="2" key="1">
    <citation type="submission" date="2022-10" db="EMBL/GenBank/DDBJ databases">
        <title>Tapping the CABI collections for fungal endophytes: first genome assemblies for Collariella, Neodidymelliopsis, Ascochyta clinopodiicola, Didymella pomorum, Didymosphaeria variabile, Neocosmospora piperis and Neocucurbitaria cava.</title>
        <authorList>
            <person name="Hill R."/>
        </authorList>
    </citation>
    <scope>NUCLEOTIDE SEQUENCE</scope>
    <source>
        <strain evidence="2">IMI 356814</strain>
    </source>
</reference>
<evidence type="ECO:0000256" key="1">
    <source>
        <dbReference type="SAM" id="Phobius"/>
    </source>
</evidence>
<accession>A0A9W8Y2K5</accession>
<dbReference type="PANTHER" id="PTHR37490">
    <property type="entry name" value="EXPRESSED PROTEIN"/>
    <property type="match status" value="1"/>
</dbReference>
<sequence>MNTYSFDRSSRTAGTQSHRVIHDTLVLLALAGLVGCYSTLSLRRSFTTWYQLGCFILAVLCISSKAAHDGKESYSEQQRYTQEYHELVTDDSPIPSDNTEATASFQDISDAEARTPHTEPRGVSYRVFLVSIAMVVLWTAHLLLNFTEREGHHVNTILDFKYKPTRSLEVVLSMYKEPTEEVSQLISNLKGIPSLSEATYTIYLKDNEANEKEVKQATGADSVGLLPNVGREAETYLNHILSRWNSLAKQTIFLQADVHNQREFYPHLNQYFIPDRTGFLSLGWSGSVCNCDSCGDRFFWRDETHLFPAIQSRIDNSSECRNVLLSYKGQFIVSAKRIRGIDKAIYHDLWQAFVDEKSWAHQEDYLRGRPDSMSEPWFGYTMERMWNLLFQCNDMDVAWKCPTLLSGWRSGGDIGDCQCFD</sequence>
<proteinExistence type="predicted"/>
<feature type="transmembrane region" description="Helical" evidence="1">
    <location>
        <begin position="20"/>
        <end position="42"/>
    </location>
</feature>
<gene>
    <name evidence="2" type="ORF">N0V83_008180</name>
</gene>
<keyword evidence="3" id="KW-1185">Reference proteome</keyword>
<protein>
    <submittedName>
        <fullName evidence="2">Uncharacterized protein</fullName>
    </submittedName>
</protein>
<keyword evidence="1" id="KW-0812">Transmembrane</keyword>
<dbReference type="Proteomes" id="UP001140560">
    <property type="component" value="Unassembled WGS sequence"/>
</dbReference>
<evidence type="ECO:0000313" key="3">
    <source>
        <dbReference type="Proteomes" id="UP001140560"/>
    </source>
</evidence>
<comment type="caution">
    <text evidence="2">The sequence shown here is derived from an EMBL/GenBank/DDBJ whole genome shotgun (WGS) entry which is preliminary data.</text>
</comment>
<dbReference type="OrthoDB" id="28755at2759"/>
<evidence type="ECO:0000313" key="2">
    <source>
        <dbReference type="EMBL" id="KAJ4365560.1"/>
    </source>
</evidence>
<name>A0A9W8Y2K5_9PLEO</name>